<dbReference type="OrthoDB" id="511287at2759"/>
<keyword evidence="8" id="KW-1185">Reference proteome</keyword>
<evidence type="ECO:0000256" key="6">
    <source>
        <dbReference type="ARBA" id="ARBA00023242"/>
    </source>
</evidence>
<evidence type="ECO:0000256" key="5">
    <source>
        <dbReference type="ARBA" id="ARBA00023163"/>
    </source>
</evidence>
<evidence type="ECO:0000256" key="1">
    <source>
        <dbReference type="ARBA" id="ARBA00004123"/>
    </source>
</evidence>
<dbReference type="PANTHER" id="PTHR12144:SF0">
    <property type="entry name" value="NEGATIVE ELONGATION FACTOR C_D"/>
    <property type="match status" value="1"/>
</dbReference>
<keyword evidence="7" id="KW-0251">Elongation factor</keyword>
<dbReference type="InterPro" id="IPR006942">
    <property type="entry name" value="TH1"/>
</dbReference>
<keyword evidence="6" id="KW-0539">Nucleus</keyword>
<dbReference type="GO" id="GO:0034244">
    <property type="term" value="P:negative regulation of transcription elongation by RNA polymerase II"/>
    <property type="evidence" value="ECO:0007669"/>
    <property type="project" value="TreeGrafter"/>
</dbReference>
<dbReference type="Proteomes" id="UP000230750">
    <property type="component" value="Unassembled WGS sequence"/>
</dbReference>
<sequence length="190" mass="21499">MEPGVFKDLKRYFKAGGTPEQVVVLLSENYTALAQTVNLFAEWLIFTGVNPTEVQQMVEDHLKRLILKHFDPKKADMIFTEGEGTPAWLESMIQHRTWRVLFYKLAETYPDCLMLNFTIKLISDAGHQGEIGSVSTACHEIGVFSKVLQTSFNQLLEGGEEAIIQHIDEFSVCLSLLDNIFIICDVLSEL</sequence>
<accession>A0A2G8LAW4</accession>
<dbReference type="EMBL" id="MRZV01000145">
    <property type="protein sequence ID" value="PIK57355.1"/>
    <property type="molecule type" value="Genomic_DNA"/>
</dbReference>
<dbReference type="STRING" id="307972.A0A2G8LAW4"/>
<organism evidence="7 8">
    <name type="scientific">Stichopus japonicus</name>
    <name type="common">Sea cucumber</name>
    <dbReference type="NCBI Taxonomy" id="307972"/>
    <lineage>
        <taxon>Eukaryota</taxon>
        <taxon>Metazoa</taxon>
        <taxon>Echinodermata</taxon>
        <taxon>Eleutherozoa</taxon>
        <taxon>Echinozoa</taxon>
        <taxon>Holothuroidea</taxon>
        <taxon>Aspidochirotacea</taxon>
        <taxon>Aspidochirotida</taxon>
        <taxon>Stichopodidae</taxon>
        <taxon>Apostichopus</taxon>
    </lineage>
</organism>
<dbReference type="GO" id="GO:0032021">
    <property type="term" value="C:NELF complex"/>
    <property type="evidence" value="ECO:0007669"/>
    <property type="project" value="TreeGrafter"/>
</dbReference>
<keyword evidence="3" id="KW-0678">Repressor</keyword>
<proteinExistence type="inferred from homology"/>
<comment type="caution">
    <text evidence="7">The sequence shown here is derived from an EMBL/GenBank/DDBJ whole genome shotgun (WGS) entry which is preliminary data.</text>
</comment>
<dbReference type="GO" id="GO:0003723">
    <property type="term" value="F:RNA binding"/>
    <property type="evidence" value="ECO:0007669"/>
    <property type="project" value="TreeGrafter"/>
</dbReference>
<evidence type="ECO:0000256" key="4">
    <source>
        <dbReference type="ARBA" id="ARBA00023015"/>
    </source>
</evidence>
<protein>
    <submittedName>
        <fullName evidence="7">Putative negative elongation factor C/D</fullName>
    </submittedName>
</protein>
<dbReference type="AlphaFoldDB" id="A0A2G8LAW4"/>
<name>A0A2G8LAW4_STIJA</name>
<evidence type="ECO:0000256" key="2">
    <source>
        <dbReference type="ARBA" id="ARBA00005726"/>
    </source>
</evidence>
<dbReference type="Pfam" id="PF04858">
    <property type="entry name" value="TH1"/>
    <property type="match status" value="1"/>
</dbReference>
<evidence type="ECO:0000313" key="8">
    <source>
        <dbReference type="Proteomes" id="UP000230750"/>
    </source>
</evidence>
<reference evidence="7 8" key="1">
    <citation type="journal article" date="2017" name="PLoS Biol.">
        <title>The sea cucumber genome provides insights into morphological evolution and visceral regeneration.</title>
        <authorList>
            <person name="Zhang X."/>
            <person name="Sun L."/>
            <person name="Yuan J."/>
            <person name="Sun Y."/>
            <person name="Gao Y."/>
            <person name="Zhang L."/>
            <person name="Li S."/>
            <person name="Dai H."/>
            <person name="Hamel J.F."/>
            <person name="Liu C."/>
            <person name="Yu Y."/>
            <person name="Liu S."/>
            <person name="Lin W."/>
            <person name="Guo K."/>
            <person name="Jin S."/>
            <person name="Xu P."/>
            <person name="Storey K.B."/>
            <person name="Huan P."/>
            <person name="Zhang T."/>
            <person name="Zhou Y."/>
            <person name="Zhang J."/>
            <person name="Lin C."/>
            <person name="Li X."/>
            <person name="Xing L."/>
            <person name="Huo D."/>
            <person name="Sun M."/>
            <person name="Wang L."/>
            <person name="Mercier A."/>
            <person name="Li F."/>
            <person name="Yang H."/>
            <person name="Xiang J."/>
        </authorList>
    </citation>
    <scope>NUCLEOTIDE SEQUENCE [LARGE SCALE GENOMIC DNA]</scope>
    <source>
        <strain evidence="7">Shaxun</strain>
        <tissue evidence="7">Muscle</tissue>
    </source>
</reference>
<dbReference type="GO" id="GO:0003746">
    <property type="term" value="F:translation elongation factor activity"/>
    <property type="evidence" value="ECO:0007669"/>
    <property type="project" value="UniProtKB-KW"/>
</dbReference>
<gene>
    <name evidence="7" type="ORF">BSL78_05744</name>
</gene>
<evidence type="ECO:0000256" key="3">
    <source>
        <dbReference type="ARBA" id="ARBA00022491"/>
    </source>
</evidence>
<comment type="subcellular location">
    <subcellularLocation>
        <location evidence="1">Nucleus</location>
    </subcellularLocation>
</comment>
<keyword evidence="4" id="KW-0805">Transcription regulation</keyword>
<dbReference type="PANTHER" id="PTHR12144">
    <property type="entry name" value="NEGATIVE ELONGATION FACTOR D"/>
    <property type="match status" value="1"/>
</dbReference>
<keyword evidence="7" id="KW-0648">Protein biosynthesis</keyword>
<keyword evidence="5" id="KW-0804">Transcription</keyword>
<evidence type="ECO:0000313" key="7">
    <source>
        <dbReference type="EMBL" id="PIK57355.1"/>
    </source>
</evidence>
<comment type="similarity">
    <text evidence="2">Belongs to the NELF-D family.</text>
</comment>